<dbReference type="RefSeq" id="WP_145081139.1">
    <property type="nucleotide sequence ID" value="NZ_CP036425.1"/>
</dbReference>
<name>A0A517YZD6_9BACT</name>
<accession>A0A517YZD6</accession>
<dbReference type="Pfam" id="PF01910">
    <property type="entry name" value="Thiamine_BP"/>
    <property type="match status" value="1"/>
</dbReference>
<dbReference type="PANTHER" id="PTHR33777">
    <property type="entry name" value="UPF0045 PROTEIN ECM15"/>
    <property type="match status" value="1"/>
</dbReference>
<evidence type="ECO:0000259" key="3">
    <source>
        <dbReference type="Pfam" id="PF01910"/>
    </source>
</evidence>
<dbReference type="InterPro" id="IPR029756">
    <property type="entry name" value="MTH1187/YkoF-like"/>
</dbReference>
<protein>
    <recommendedName>
        <fullName evidence="3">Thiamine-binding protein domain-containing protein</fullName>
    </recommendedName>
</protein>
<dbReference type="KEGG" id="pcor:KS4_36570"/>
<dbReference type="PANTHER" id="PTHR33777:SF1">
    <property type="entry name" value="UPF0045 PROTEIN ECM15"/>
    <property type="match status" value="1"/>
</dbReference>
<feature type="compositionally biased region" description="Basic and acidic residues" evidence="2">
    <location>
        <begin position="82"/>
        <end position="95"/>
    </location>
</feature>
<gene>
    <name evidence="4" type="ORF">KS4_36570</name>
</gene>
<dbReference type="InterPro" id="IPR051614">
    <property type="entry name" value="UPF0045_domain"/>
</dbReference>
<dbReference type="SUPFAM" id="SSF89957">
    <property type="entry name" value="MTH1187/YkoF-like"/>
    <property type="match status" value="1"/>
</dbReference>
<proteinExistence type="inferred from homology"/>
<dbReference type="GO" id="GO:0005829">
    <property type="term" value="C:cytosol"/>
    <property type="evidence" value="ECO:0007669"/>
    <property type="project" value="TreeGrafter"/>
</dbReference>
<evidence type="ECO:0000256" key="2">
    <source>
        <dbReference type="SAM" id="MobiDB-lite"/>
    </source>
</evidence>
<comment type="similarity">
    <text evidence="1">Belongs to the UPF0045 family.</text>
</comment>
<dbReference type="AlphaFoldDB" id="A0A517YZD6"/>
<dbReference type="Gene3D" id="3.30.70.930">
    <property type="match status" value="1"/>
</dbReference>
<keyword evidence="5" id="KW-1185">Reference proteome</keyword>
<dbReference type="OrthoDB" id="5886358at2"/>
<evidence type="ECO:0000256" key="1">
    <source>
        <dbReference type="ARBA" id="ARBA00010272"/>
    </source>
</evidence>
<dbReference type="InterPro" id="IPR002767">
    <property type="entry name" value="Thiamine_BP"/>
</dbReference>
<dbReference type="NCBIfam" id="TIGR00106">
    <property type="entry name" value="MTH1187 family thiamine-binding protein"/>
    <property type="match status" value="1"/>
</dbReference>
<feature type="domain" description="Thiamine-binding protein" evidence="3">
    <location>
        <begin position="5"/>
        <end position="94"/>
    </location>
</feature>
<sequence length="101" mass="11319">MNVIIDICIVPMGVGISVSKYVTQAQRIFEKHNLSHSMHAYGTNVEGPWDTVMAAVKECHQTIHDMGAPRINTTIKLGTRIDRPQSMQDKIDSVTEKLQNQ</sequence>
<feature type="region of interest" description="Disordered" evidence="2">
    <location>
        <begin position="82"/>
        <end position="101"/>
    </location>
</feature>
<evidence type="ECO:0000313" key="4">
    <source>
        <dbReference type="EMBL" id="QDU35574.1"/>
    </source>
</evidence>
<dbReference type="Proteomes" id="UP000317369">
    <property type="component" value="Chromosome"/>
</dbReference>
<reference evidence="4 5" key="1">
    <citation type="submission" date="2019-02" db="EMBL/GenBank/DDBJ databases">
        <title>Deep-cultivation of Planctomycetes and their phenomic and genomic characterization uncovers novel biology.</title>
        <authorList>
            <person name="Wiegand S."/>
            <person name="Jogler M."/>
            <person name="Boedeker C."/>
            <person name="Pinto D."/>
            <person name="Vollmers J."/>
            <person name="Rivas-Marin E."/>
            <person name="Kohn T."/>
            <person name="Peeters S.H."/>
            <person name="Heuer A."/>
            <person name="Rast P."/>
            <person name="Oberbeckmann S."/>
            <person name="Bunk B."/>
            <person name="Jeske O."/>
            <person name="Meyerdierks A."/>
            <person name="Storesund J.E."/>
            <person name="Kallscheuer N."/>
            <person name="Luecker S."/>
            <person name="Lage O.M."/>
            <person name="Pohl T."/>
            <person name="Merkel B.J."/>
            <person name="Hornburger P."/>
            <person name="Mueller R.-W."/>
            <person name="Bruemmer F."/>
            <person name="Labrenz M."/>
            <person name="Spormann A.M."/>
            <person name="Op den Camp H."/>
            <person name="Overmann J."/>
            <person name="Amann R."/>
            <person name="Jetten M.S.M."/>
            <person name="Mascher T."/>
            <person name="Medema M.H."/>
            <person name="Devos D.P."/>
            <person name="Kaster A.-K."/>
            <person name="Ovreas L."/>
            <person name="Rohde M."/>
            <person name="Galperin M.Y."/>
            <person name="Jogler C."/>
        </authorList>
    </citation>
    <scope>NUCLEOTIDE SEQUENCE [LARGE SCALE GENOMIC DNA]</scope>
    <source>
        <strain evidence="4 5">KS4</strain>
    </source>
</reference>
<evidence type="ECO:0000313" key="5">
    <source>
        <dbReference type="Proteomes" id="UP000317369"/>
    </source>
</evidence>
<dbReference type="EMBL" id="CP036425">
    <property type="protein sequence ID" value="QDU35574.1"/>
    <property type="molecule type" value="Genomic_DNA"/>
</dbReference>
<organism evidence="4 5">
    <name type="scientific">Poriferisphaera corsica</name>
    <dbReference type="NCBI Taxonomy" id="2528020"/>
    <lineage>
        <taxon>Bacteria</taxon>
        <taxon>Pseudomonadati</taxon>
        <taxon>Planctomycetota</taxon>
        <taxon>Phycisphaerae</taxon>
        <taxon>Phycisphaerales</taxon>
        <taxon>Phycisphaeraceae</taxon>
        <taxon>Poriferisphaera</taxon>
    </lineage>
</organism>